<dbReference type="Pfam" id="PF00439">
    <property type="entry name" value="Bromodomain"/>
    <property type="match status" value="1"/>
</dbReference>
<feature type="compositionally biased region" description="Low complexity" evidence="2">
    <location>
        <begin position="67"/>
        <end position="79"/>
    </location>
</feature>
<dbReference type="SUPFAM" id="SSF47370">
    <property type="entry name" value="Bromodomain"/>
    <property type="match status" value="1"/>
</dbReference>
<evidence type="ECO:0000313" key="4">
    <source>
        <dbReference type="Proteomes" id="UP000094043"/>
    </source>
</evidence>
<feature type="compositionally biased region" description="Polar residues" evidence="2">
    <location>
        <begin position="28"/>
        <end position="41"/>
    </location>
</feature>
<organism evidence="3 4">
    <name type="scientific">Cryptococcus depauperatus CBS 7841</name>
    <dbReference type="NCBI Taxonomy" id="1295531"/>
    <lineage>
        <taxon>Eukaryota</taxon>
        <taxon>Fungi</taxon>
        <taxon>Dikarya</taxon>
        <taxon>Basidiomycota</taxon>
        <taxon>Agaricomycotina</taxon>
        <taxon>Tremellomycetes</taxon>
        <taxon>Tremellales</taxon>
        <taxon>Cryptococcaceae</taxon>
        <taxon>Cryptococcus</taxon>
    </lineage>
</organism>
<feature type="region of interest" description="Disordered" evidence="2">
    <location>
        <begin position="17"/>
        <end position="220"/>
    </location>
</feature>
<dbReference type="InterPro" id="IPR051831">
    <property type="entry name" value="Bromodomain_contain_prot"/>
</dbReference>
<dbReference type="CDD" id="cd04369">
    <property type="entry name" value="Bromodomain"/>
    <property type="match status" value="1"/>
</dbReference>
<reference evidence="3" key="1">
    <citation type="submission" date="2016-06" db="EMBL/GenBank/DDBJ databases">
        <authorList>
            <person name="Cuomo C."/>
            <person name="Litvintseva A."/>
            <person name="Heitman J."/>
            <person name="Chen Y."/>
            <person name="Sun S."/>
            <person name="Springer D."/>
            <person name="Dromer F."/>
            <person name="Young S."/>
            <person name="Zeng Q."/>
            <person name="Chapman S."/>
            <person name="Gujja S."/>
            <person name="Saif S."/>
            <person name="Birren B."/>
        </authorList>
    </citation>
    <scope>NUCLEOTIDE SEQUENCE</scope>
    <source>
        <strain evidence="3">CBS 7841</strain>
    </source>
</reference>
<dbReference type="VEuPathDB" id="FungiDB:L203_00408"/>
<dbReference type="EMBL" id="CP143784">
    <property type="protein sequence ID" value="WVN85477.1"/>
    <property type="molecule type" value="Genomic_DNA"/>
</dbReference>
<dbReference type="SMART" id="SM00297">
    <property type="entry name" value="BROMO"/>
    <property type="match status" value="1"/>
</dbReference>
<feature type="region of interest" description="Disordered" evidence="2">
    <location>
        <begin position="338"/>
        <end position="357"/>
    </location>
</feature>
<dbReference type="GO" id="GO:0005634">
    <property type="term" value="C:nucleus"/>
    <property type="evidence" value="ECO:0007669"/>
    <property type="project" value="TreeGrafter"/>
</dbReference>
<dbReference type="GO" id="GO:0006357">
    <property type="term" value="P:regulation of transcription by RNA polymerase II"/>
    <property type="evidence" value="ECO:0007669"/>
    <property type="project" value="TreeGrafter"/>
</dbReference>
<dbReference type="InterPro" id="IPR036427">
    <property type="entry name" value="Bromodomain-like_sf"/>
</dbReference>
<reference evidence="3" key="2">
    <citation type="journal article" date="2022" name="Elife">
        <title>Obligate sexual reproduction of a homothallic fungus closely related to the Cryptococcus pathogenic species complex.</title>
        <authorList>
            <person name="Passer A.R."/>
            <person name="Clancey S.A."/>
            <person name="Shea T."/>
            <person name="David-Palma M."/>
            <person name="Averette A.F."/>
            <person name="Boekhout T."/>
            <person name="Porcel B.M."/>
            <person name="Nowrousian M."/>
            <person name="Cuomo C.A."/>
            <person name="Sun S."/>
            <person name="Heitman J."/>
            <person name="Coelho M.A."/>
        </authorList>
    </citation>
    <scope>NUCLEOTIDE SEQUENCE</scope>
    <source>
        <strain evidence="3">CBS 7841</strain>
    </source>
</reference>
<feature type="compositionally biased region" description="Polar residues" evidence="2">
    <location>
        <begin position="174"/>
        <end position="183"/>
    </location>
</feature>
<dbReference type="KEGG" id="cdep:91084838"/>
<feature type="compositionally biased region" description="Low complexity" evidence="2">
    <location>
        <begin position="46"/>
        <end position="57"/>
    </location>
</feature>
<dbReference type="GeneID" id="91084838"/>
<feature type="compositionally biased region" description="Polar residues" evidence="2">
    <location>
        <begin position="193"/>
        <end position="207"/>
    </location>
</feature>
<dbReference type="Proteomes" id="UP000094043">
    <property type="component" value="Chromosome 1"/>
</dbReference>
<dbReference type="PANTHER" id="PTHR22881:SF27">
    <property type="entry name" value="BROMODOMAIN CONTAINING 7_9"/>
    <property type="match status" value="1"/>
</dbReference>
<dbReference type="PANTHER" id="PTHR22881">
    <property type="entry name" value="BROMODOMAIN CONTAINING PROTEIN"/>
    <property type="match status" value="1"/>
</dbReference>
<evidence type="ECO:0000256" key="1">
    <source>
        <dbReference type="ARBA" id="ARBA00023117"/>
    </source>
</evidence>
<dbReference type="GO" id="GO:0006325">
    <property type="term" value="P:chromatin organization"/>
    <property type="evidence" value="ECO:0007669"/>
    <property type="project" value="UniProtKB-ARBA"/>
</dbReference>
<proteinExistence type="predicted"/>
<name>A0A1E3IX16_9TREE</name>
<keyword evidence="1" id="KW-0103">Bromodomain</keyword>
<dbReference type="PROSITE" id="PS50014">
    <property type="entry name" value="BROMODOMAIN_2"/>
    <property type="match status" value="1"/>
</dbReference>
<evidence type="ECO:0000256" key="2">
    <source>
        <dbReference type="SAM" id="MobiDB-lite"/>
    </source>
</evidence>
<accession>A0A1E3IX16</accession>
<dbReference type="OrthoDB" id="21449at2759"/>
<sequence length="843" mass="93477">MSQSPIQKLPSIKLRISLRSAQHPASAVESTPATPTPTTNGRGKAKTNTTNATLVTTHGNVKRAKQSGSSAVSSSLRISLPPAGDPHLPKVEYATPAPPLTASPAKVFTPATTSRSHPDSAKPVSAKKASVGRRKSEGQRKSVGRRPSAIPQRLLSASATSTPTRSYTALPDVSNFQDFQTEEGSPHPVSAPLSPSEQATGTTTPLQPETEDTPGGTGKRTFRWARVKKPLREWLHKIMVEIRKKDDYALFEDPVDLEAFPNYLEVIGGEDKMMDISTMQAKFDHNEYSSVDHIENDLRTLVTAAQTFNPPGTIPHKSAGIILAHGLKHIERARPLVLTPPTSPSQSATPARGTSVISTREVTVAPEDRKARDNVHPSQYIPEEMLLYPSGSAAARAVGWNLNGGKRMYNKRISRAREKFAGKWRHWMMDGSRDIAEIEDIHVLFDFWRIRPGQEWGTVIDWKELRNQPNWWEVEMALPPLGSAAQQAPIPFNPAEPRLDKAPRYSLRPYDYGVYPTISSEISFIRSRLSSDVLRDEEDILMEHLRPALTRLKKSDAPAPSNLVNIYESPLRRTAGDWIREMSTGGPVGEAYLASLHSFVKGAMSSTENTQATRSESESKPIVAGQDTLPLDEYVANHYHSELLSSTTRSTIHSTLQLINDSSSRPPQYQFMAQAAYARIALRQLTSPNNPMDIKPLLTEESDFMYQGVGGKSGVKVGLEWMGAELNRLIEKQKIITNRETIREVTEIHAEQNEKGYLEKKRKHSGGQVTDKGYTKKAKVEEGTFASLYPIIPNEVTEEELKKVRLELVALSKFYPLPALKKMSKEEAARLLPQNVRGLMCRP</sequence>
<dbReference type="AlphaFoldDB" id="A0A1E3IX16"/>
<dbReference type="RefSeq" id="XP_066066177.1">
    <property type="nucleotide sequence ID" value="XM_066210080.1"/>
</dbReference>
<evidence type="ECO:0000313" key="3">
    <source>
        <dbReference type="EMBL" id="WVN85477.1"/>
    </source>
</evidence>
<reference evidence="3" key="3">
    <citation type="submission" date="2024-01" db="EMBL/GenBank/DDBJ databases">
        <authorList>
            <person name="Coelho M.A."/>
            <person name="David-Palma M."/>
            <person name="Shea T."/>
            <person name="Sun S."/>
            <person name="Cuomo C.A."/>
            <person name="Heitman J."/>
        </authorList>
    </citation>
    <scope>NUCLEOTIDE SEQUENCE</scope>
    <source>
        <strain evidence="3">CBS 7841</strain>
    </source>
</reference>
<gene>
    <name evidence="3" type="ORF">L203_100623</name>
</gene>
<keyword evidence="4" id="KW-1185">Reference proteome</keyword>
<dbReference type="InterPro" id="IPR001487">
    <property type="entry name" value="Bromodomain"/>
</dbReference>
<protein>
    <submittedName>
        <fullName evidence="3">Uncharacterized protein</fullName>
    </submittedName>
</protein>
<dbReference type="Gene3D" id="1.20.920.10">
    <property type="entry name" value="Bromodomain-like"/>
    <property type="match status" value="1"/>
</dbReference>
<feature type="compositionally biased region" description="Polar residues" evidence="2">
    <location>
        <begin position="155"/>
        <end position="167"/>
    </location>
</feature>